<dbReference type="Gene3D" id="3.30.505.10">
    <property type="entry name" value="SH2 domain"/>
    <property type="match status" value="1"/>
</dbReference>
<sequence>MCLHLCILASLVKNLIDRLLNEIADCFVAVKAFLYYRLCCCCCKDDEDDIIPDENACKNANAWEHAQQGDKNNCNVETLLLSLRKYAWFHRVDRETAHRMVREGGQGCFLVRPSESGQNPIALTVWHETRPYNIFIRIREDNCVALGSAKSHEMVFPNVESLIRYHHIEELTLMSNKRKAGKTLLICTPVKRRFEDV</sequence>
<dbReference type="GO" id="GO:0007169">
    <property type="term" value="P:cell surface receptor protein tyrosine kinase signaling pathway"/>
    <property type="evidence" value="ECO:0007669"/>
    <property type="project" value="TreeGrafter"/>
</dbReference>
<dbReference type="Pfam" id="PF00017">
    <property type="entry name" value="SH2"/>
    <property type="match status" value="1"/>
</dbReference>
<gene>
    <name evidence="4" type="ORF">LSTR_LSTR003995</name>
</gene>
<dbReference type="GO" id="GO:0035556">
    <property type="term" value="P:intracellular signal transduction"/>
    <property type="evidence" value="ECO:0007669"/>
    <property type="project" value="TreeGrafter"/>
</dbReference>
<dbReference type="PANTHER" id="PTHR14098:SF14">
    <property type="entry name" value="SH2 DOMAIN-CONTAINING PROTEIN"/>
    <property type="match status" value="1"/>
</dbReference>
<dbReference type="EMBL" id="QKKF02037473">
    <property type="protein sequence ID" value="RZF32132.1"/>
    <property type="molecule type" value="Genomic_DNA"/>
</dbReference>
<comment type="caution">
    <text evidence="4">The sequence shown here is derived from an EMBL/GenBank/DDBJ whole genome shotgun (WGS) entry which is preliminary data.</text>
</comment>
<evidence type="ECO:0000313" key="4">
    <source>
        <dbReference type="EMBL" id="RZF32132.1"/>
    </source>
</evidence>
<dbReference type="SUPFAM" id="SSF55550">
    <property type="entry name" value="SH2 domain"/>
    <property type="match status" value="1"/>
</dbReference>
<dbReference type="STRING" id="195883.A0A482WFS5"/>
<protein>
    <recommendedName>
        <fullName evidence="3">SH2 domain-containing protein</fullName>
    </recommendedName>
</protein>
<dbReference type="AlphaFoldDB" id="A0A482WFS5"/>
<evidence type="ECO:0000256" key="1">
    <source>
        <dbReference type="ARBA" id="ARBA00022999"/>
    </source>
</evidence>
<organism evidence="4 5">
    <name type="scientific">Laodelphax striatellus</name>
    <name type="common">Small brown planthopper</name>
    <name type="synonym">Delphax striatella</name>
    <dbReference type="NCBI Taxonomy" id="195883"/>
    <lineage>
        <taxon>Eukaryota</taxon>
        <taxon>Metazoa</taxon>
        <taxon>Ecdysozoa</taxon>
        <taxon>Arthropoda</taxon>
        <taxon>Hexapoda</taxon>
        <taxon>Insecta</taxon>
        <taxon>Pterygota</taxon>
        <taxon>Neoptera</taxon>
        <taxon>Paraneoptera</taxon>
        <taxon>Hemiptera</taxon>
        <taxon>Auchenorrhyncha</taxon>
        <taxon>Fulgoroidea</taxon>
        <taxon>Delphacidae</taxon>
        <taxon>Criomorphinae</taxon>
        <taxon>Laodelphax</taxon>
    </lineage>
</organism>
<dbReference type="InParanoid" id="A0A482WFS5"/>
<dbReference type="PANTHER" id="PTHR14098">
    <property type="entry name" value="SH2 DOMAIN CONTAINING PROTEIN"/>
    <property type="match status" value="1"/>
</dbReference>
<dbReference type="InterPro" id="IPR036860">
    <property type="entry name" value="SH2_dom_sf"/>
</dbReference>
<evidence type="ECO:0000259" key="3">
    <source>
        <dbReference type="PROSITE" id="PS50001"/>
    </source>
</evidence>
<dbReference type="InterPro" id="IPR000980">
    <property type="entry name" value="SH2"/>
</dbReference>
<dbReference type="CDD" id="cd00173">
    <property type="entry name" value="SH2"/>
    <property type="match status" value="1"/>
</dbReference>
<dbReference type="GO" id="GO:0005737">
    <property type="term" value="C:cytoplasm"/>
    <property type="evidence" value="ECO:0007669"/>
    <property type="project" value="UniProtKB-ARBA"/>
</dbReference>
<dbReference type="InterPro" id="IPR051751">
    <property type="entry name" value="Immunoreceptor_sig_adapters"/>
</dbReference>
<reference evidence="4 5" key="1">
    <citation type="journal article" date="2017" name="Gigascience">
        <title>Genome sequence of the small brown planthopper, Laodelphax striatellus.</title>
        <authorList>
            <person name="Zhu J."/>
            <person name="Jiang F."/>
            <person name="Wang X."/>
            <person name="Yang P."/>
            <person name="Bao Y."/>
            <person name="Zhao W."/>
            <person name="Wang W."/>
            <person name="Lu H."/>
            <person name="Wang Q."/>
            <person name="Cui N."/>
            <person name="Li J."/>
            <person name="Chen X."/>
            <person name="Luo L."/>
            <person name="Yu J."/>
            <person name="Kang L."/>
            <person name="Cui F."/>
        </authorList>
    </citation>
    <scope>NUCLEOTIDE SEQUENCE [LARGE SCALE GENOMIC DNA]</scope>
    <source>
        <strain evidence="4">Lst14</strain>
    </source>
</reference>
<accession>A0A482WFS5</accession>
<evidence type="ECO:0000313" key="5">
    <source>
        <dbReference type="Proteomes" id="UP000291343"/>
    </source>
</evidence>
<keyword evidence="1 2" id="KW-0727">SH2 domain</keyword>
<dbReference type="OrthoDB" id="10044490at2759"/>
<keyword evidence="5" id="KW-1185">Reference proteome</keyword>
<dbReference type="Proteomes" id="UP000291343">
    <property type="component" value="Unassembled WGS sequence"/>
</dbReference>
<dbReference type="SMR" id="A0A482WFS5"/>
<evidence type="ECO:0000256" key="2">
    <source>
        <dbReference type="PROSITE-ProRule" id="PRU00191"/>
    </source>
</evidence>
<feature type="domain" description="SH2" evidence="3">
    <location>
        <begin position="87"/>
        <end position="190"/>
    </location>
</feature>
<dbReference type="PROSITE" id="PS50001">
    <property type="entry name" value="SH2"/>
    <property type="match status" value="1"/>
</dbReference>
<name>A0A482WFS5_LAOST</name>
<proteinExistence type="predicted"/>
<dbReference type="SMART" id="SM00252">
    <property type="entry name" value="SH2"/>
    <property type="match status" value="1"/>
</dbReference>